<feature type="transmembrane region" description="Helical" evidence="11">
    <location>
        <begin position="1501"/>
        <end position="1527"/>
    </location>
</feature>
<proteinExistence type="inferred from homology"/>
<keyword evidence="6" id="KW-0547">Nucleotide-binding</keyword>
<feature type="compositionally biased region" description="Polar residues" evidence="10">
    <location>
        <begin position="1152"/>
        <end position="1167"/>
    </location>
</feature>
<dbReference type="PROSITE" id="PS00211">
    <property type="entry name" value="ABC_TRANSPORTER_1"/>
    <property type="match status" value="1"/>
</dbReference>
<dbReference type="EnsemblMetazoa" id="XM_014396250.2">
    <property type="protein sequence ID" value="XP_014251736.1"/>
    <property type="gene ID" value="LOC106667941"/>
</dbReference>
<evidence type="ECO:0000256" key="9">
    <source>
        <dbReference type="ARBA" id="ARBA00023136"/>
    </source>
</evidence>
<sequence length="2132" mass="243188">MAFWLQLRVLIWKNLLYRRRQKTRFCVEMIWPLFMFFVLAWIRRSGLKVSYDHCHLTTKPLLTAGLMPFIHGFFCAFNNTCFSTKEEAVAKLGKLFEPNGFASFHAGLTELIAKSKNKERQRVYELQTTLTNVSEYVTQALHILERNAGIKEYTLVSKDRYILKKNLDFAVNGYQNISGYIKLFDTNGDDRAKKKDQLLWMKDIIFLLKEYLCNDTTKNDLLADDLDNENYESYGDDLLQFAINRENLPEESMFNEKCVSIIQTIESHARLKLIWRVVKPFFVGKIIYTPVTNVTESIMIRVNKFFESIRILQQLKMPIDPGKSGSFNLKVDHILKLQEHLNSSILEDMLSSESINEYRQTMEKFLKLFDKYDSDEDVISKLINMQEFDIQPNDVLKCLEGKKVVGFQDYKEAESVAAELGARNRLWGFVHFSNAGETKINTFVNYTIRVNAERTDDTYYIVDKVMRWTPRTRPHETKYISNGFIYLQDIIDHSIIQEMTGIEDIPGNVLQFVPYPCHTYDSFITAISATFPFFMVMSWIYTCSMIVKSIVYEKEQRLKETMRVMGLGNEIHWIGWFIDSLLPMMFTVLMLSCILTFGGVMELSSFAIVFLFLTSYTLACIAFSFFLTIFFSRANVAAASAGIIFFFLYLPYPFMVRWMDHLNIYHKLAGSLSMNVALGLGASYIAMFEEAGVGLQWGNIGSSPRYADNYSMLIVIYTLLFDFALFLILTWYVEAIMPGKYGIPKPWYFPFKMEYWSSTTHQSPSRILRDTSSRPISDIGLSENNFEEEPADLEAGVVIDNLTKTYSNGKTAVRKLTINFYEGQITSLLGHNGAGKTTTISILTGIYRPTSGDAYVNGYSIKRDMDKVRTNLGMCPQFNVLFDKLTVQEHLLFYGKLRGGDKGGLQKEIAQMLLDLQLEKKSAAFPNDLSGGMQRKLSIAVAYIGGAKTVILDEPTSGVDPYSRRSIWELLIKYKKDRTVILTTHYMDEADLLSDRVAIVAQGKVRCAGSVAFLKERFGKGYEITLEIAPMEKDPEPASAQYTISAPLRKIDVEGVTAAIRKIIPEAKLEDHKGSEVKYTLPERNSSQIARLCDHLDANEGQLKIASYGITDCSLEDIFLTVTGEGDQKKSKYPASESSGAFFSNLAKALSKQRNSNDSGASQTSTEPQKDRMSKIVKCLRQFKALTFKRFNNVKRNRKAILSEWISPSLIILFAMVVMKLFPPLQERPSRILVFSDYDPPRYLFQSEGETNELTKKLLMQLSSDTGFGHSCVRTEVKIRDVSCTHAKNHIENRLVTPKNCSCSTGSQICDEHETPLPAHIKTSSAELVIDLNNVDIPHWLIHTYPKYRLKRLGGVEMNVSSEIPNLDLEGKIQDMNNNNNKFKGDLGLKPWFQLLKIWFNNKDWHSSVTMLNYVNNGLLRALIKDKPGKYGIMTVNHPMNFTAKERELEIVKQSSRSILTTIAVIFAMSFVPASFTLFLIEERVSNSKHLQLSSGVSRFIYWSQTFIWDMLCFIISAFLCILLFFAFNYQEFVSRAHLPGIILLLLLYGWAVIPLMYTGSFLFEIPASAFVALSCCNVFIGVVTTIVPFILDSFKNDKNIGRTNNLLKNIFLIFPQFCLGDGLTKLSHNHNQAALREFYDIAKDVSIFDWDFLFVNYLMLLFLGVVFFILTLCLEYDIFRTHLLDLFFTFRKPQTKPLDLDEDVLKEQERVKDHYCKDLVIIRDLYKKYKRKKQPSVRGVSLGLKSGECFGLLGINGAGKTTTFKMLTGELKPSSGDAFIKGYSVTTNIDKARTVMGYCPQFDALHPLLTVKETLQLYAEIRNIPSAMVPQTVDEMINELGLSQFVHKLAGDLSGGNKRKLSTAIALIGMPPVVFLDEPTTGMDPKSRRFLWSCIEELIKSGTCVILTSHSMEECQALCTKLTIMVNGQFQCLGSAQHLKKKYGKGYQIIIRFPLEKRDELKKYVAFQLPTSVVDEEHLNQIRYHVTNIKVSKLFIEMEYAKNRGLIKDFSVSQTTLEEVFMAFARQQEQEEAIKHKELWCLKLWKYLCCKKKKEIKMTAPSKELPGTEPNDKSKERKSGDNKLDSVETIKSVKSVKSVATNASQHSSHNLEPTESAGKLKLKETKSKEIN</sequence>
<evidence type="ECO:0000313" key="14">
    <source>
        <dbReference type="Proteomes" id="UP000494040"/>
    </source>
</evidence>
<feature type="domain" description="ABC transporter" evidence="12">
    <location>
        <begin position="797"/>
        <end position="1027"/>
    </location>
</feature>
<keyword evidence="4 11" id="KW-0812">Transmembrane</keyword>
<evidence type="ECO:0000256" key="6">
    <source>
        <dbReference type="ARBA" id="ARBA00022741"/>
    </source>
</evidence>
<feature type="transmembrane region" description="Helical" evidence="11">
    <location>
        <begin position="664"/>
        <end position="688"/>
    </location>
</feature>
<accession>A0A8I6RUL8</accession>
<keyword evidence="3" id="KW-0813">Transport</keyword>
<dbReference type="InterPro" id="IPR003593">
    <property type="entry name" value="AAA+_ATPase"/>
</dbReference>
<feature type="transmembrane region" description="Helical" evidence="11">
    <location>
        <begin position="1570"/>
        <end position="1592"/>
    </location>
</feature>
<feature type="domain" description="ABC transporter" evidence="12">
    <location>
        <begin position="1721"/>
        <end position="1953"/>
    </location>
</feature>
<feature type="transmembrane region" description="Helical" evidence="11">
    <location>
        <begin position="634"/>
        <end position="652"/>
    </location>
</feature>
<dbReference type="Gene3D" id="3.40.50.300">
    <property type="entry name" value="P-loop containing nucleotide triphosphate hydrolases"/>
    <property type="match status" value="2"/>
</dbReference>
<dbReference type="FunFam" id="3.40.50.300:FF:000298">
    <property type="entry name" value="ATP-binding cassette sub-family A member 12"/>
    <property type="match status" value="1"/>
</dbReference>
<dbReference type="GO" id="GO:0016887">
    <property type="term" value="F:ATP hydrolysis activity"/>
    <property type="evidence" value="ECO:0007669"/>
    <property type="project" value="InterPro"/>
</dbReference>
<dbReference type="PANTHER" id="PTHR19229">
    <property type="entry name" value="ATP-BINDING CASSETTE TRANSPORTER SUBFAMILY A ABCA"/>
    <property type="match status" value="1"/>
</dbReference>
<evidence type="ECO:0000256" key="8">
    <source>
        <dbReference type="ARBA" id="ARBA00022989"/>
    </source>
</evidence>
<dbReference type="SMART" id="SM00382">
    <property type="entry name" value="AAA"/>
    <property type="match status" value="2"/>
</dbReference>
<feature type="transmembrane region" description="Helical" evidence="11">
    <location>
        <begin position="709"/>
        <end position="733"/>
    </location>
</feature>
<dbReference type="InterPro" id="IPR003439">
    <property type="entry name" value="ABC_transporter-like_ATP-bd"/>
</dbReference>
<name>A0A8I6RUL8_CIMLE</name>
<evidence type="ECO:0000256" key="4">
    <source>
        <dbReference type="ARBA" id="ARBA00022692"/>
    </source>
</evidence>
<dbReference type="GO" id="GO:0140359">
    <property type="term" value="F:ABC-type transporter activity"/>
    <property type="evidence" value="ECO:0007669"/>
    <property type="project" value="InterPro"/>
</dbReference>
<feature type="transmembrane region" description="Helical" evidence="11">
    <location>
        <begin position="1539"/>
        <end position="1558"/>
    </location>
</feature>
<feature type="transmembrane region" description="Helical" evidence="11">
    <location>
        <begin position="573"/>
        <end position="597"/>
    </location>
</feature>
<dbReference type="Pfam" id="PF23321">
    <property type="entry name" value="R1_ABCA1"/>
    <property type="match status" value="1"/>
</dbReference>
<keyword evidence="14" id="KW-1185">Reference proteome</keyword>
<dbReference type="PANTHER" id="PTHR19229:SF36">
    <property type="entry name" value="ATP-BINDING CASSETTE SUB-FAMILY A MEMBER 2"/>
    <property type="match status" value="1"/>
</dbReference>
<dbReference type="CDD" id="cd03263">
    <property type="entry name" value="ABC_subfamily_A"/>
    <property type="match status" value="2"/>
</dbReference>
<feature type="region of interest" description="Disordered" evidence="10">
    <location>
        <begin position="1152"/>
        <end position="1173"/>
    </location>
</feature>
<dbReference type="InterPro" id="IPR027417">
    <property type="entry name" value="P-loop_NTPase"/>
</dbReference>
<dbReference type="Pfam" id="PF00005">
    <property type="entry name" value="ABC_tran"/>
    <property type="match status" value="2"/>
</dbReference>
<dbReference type="OrthoDB" id="6512918at2759"/>
<dbReference type="InterPro" id="IPR017871">
    <property type="entry name" value="ABC_transporter-like_CS"/>
</dbReference>
<feature type="transmembrane region" description="Helical" evidence="11">
    <location>
        <begin position="603"/>
        <end position="627"/>
    </location>
</feature>
<keyword evidence="8 11" id="KW-1133">Transmembrane helix</keyword>
<dbReference type="InterPro" id="IPR026082">
    <property type="entry name" value="ABCA"/>
</dbReference>
<dbReference type="Pfam" id="PF12698">
    <property type="entry name" value="ABC2_membrane_3"/>
    <property type="match status" value="2"/>
</dbReference>
<evidence type="ECO:0000256" key="2">
    <source>
        <dbReference type="ARBA" id="ARBA00008869"/>
    </source>
</evidence>
<protein>
    <recommendedName>
        <fullName evidence="12">ABC transporter domain-containing protein</fullName>
    </recommendedName>
</protein>
<feature type="compositionally biased region" description="Basic and acidic residues" evidence="10">
    <location>
        <begin position="2071"/>
        <end position="2089"/>
    </location>
</feature>
<evidence type="ECO:0000256" key="1">
    <source>
        <dbReference type="ARBA" id="ARBA00004141"/>
    </source>
</evidence>
<evidence type="ECO:0000256" key="11">
    <source>
        <dbReference type="SAM" id="Phobius"/>
    </source>
</evidence>
<dbReference type="PROSITE" id="PS50893">
    <property type="entry name" value="ABC_TRANSPORTER_2"/>
    <property type="match status" value="2"/>
</dbReference>
<feature type="transmembrane region" description="Helical" evidence="11">
    <location>
        <begin position="531"/>
        <end position="552"/>
    </location>
</feature>
<dbReference type="GO" id="GO:0016020">
    <property type="term" value="C:membrane"/>
    <property type="evidence" value="ECO:0007669"/>
    <property type="project" value="UniProtKB-SubCell"/>
</dbReference>
<dbReference type="SUPFAM" id="SSF52540">
    <property type="entry name" value="P-loop containing nucleoside triphosphate hydrolases"/>
    <property type="match status" value="2"/>
</dbReference>
<reference evidence="13" key="1">
    <citation type="submission" date="2022-01" db="UniProtKB">
        <authorList>
            <consortium name="EnsemblMetazoa"/>
        </authorList>
    </citation>
    <scope>IDENTIFICATION</scope>
</reference>
<keyword evidence="9 11" id="KW-0472">Membrane</keyword>
<evidence type="ECO:0000256" key="10">
    <source>
        <dbReference type="SAM" id="MobiDB-lite"/>
    </source>
</evidence>
<feature type="transmembrane region" description="Helical" evidence="11">
    <location>
        <begin position="1205"/>
        <end position="1222"/>
    </location>
</feature>
<evidence type="ECO:0000256" key="5">
    <source>
        <dbReference type="ARBA" id="ARBA00022737"/>
    </source>
</evidence>
<dbReference type="GeneID" id="106667941"/>
<dbReference type="RefSeq" id="XP_014251736.1">
    <property type="nucleotide sequence ID" value="XM_014396250.2"/>
</dbReference>
<dbReference type="Proteomes" id="UP000494040">
    <property type="component" value="Unassembled WGS sequence"/>
</dbReference>
<feature type="region of interest" description="Disordered" evidence="10">
    <location>
        <begin position="2062"/>
        <end position="2132"/>
    </location>
</feature>
<evidence type="ECO:0000313" key="13">
    <source>
        <dbReference type="EnsemblMetazoa" id="XP_014251736.1"/>
    </source>
</evidence>
<feature type="compositionally biased region" description="Polar residues" evidence="10">
    <location>
        <begin position="2099"/>
        <end position="2114"/>
    </location>
</feature>
<dbReference type="KEGG" id="clec:106667941"/>
<feature type="transmembrane region" description="Helical" evidence="11">
    <location>
        <begin position="1653"/>
        <end position="1673"/>
    </location>
</feature>
<keyword evidence="5" id="KW-0677">Repeat</keyword>
<feature type="transmembrane region" description="Helical" evidence="11">
    <location>
        <begin position="1459"/>
        <end position="1481"/>
    </location>
</feature>
<dbReference type="GO" id="GO:0005524">
    <property type="term" value="F:ATP binding"/>
    <property type="evidence" value="ECO:0007669"/>
    <property type="project" value="UniProtKB-KW"/>
</dbReference>
<feature type="compositionally biased region" description="Basic and acidic residues" evidence="10">
    <location>
        <begin position="2122"/>
        <end position="2132"/>
    </location>
</feature>
<dbReference type="OMA" id="EKCGWTS"/>
<dbReference type="InterPro" id="IPR056264">
    <property type="entry name" value="R2_ABCA1-4-like"/>
</dbReference>
<dbReference type="FunFam" id="3.40.50.300:FF:000327">
    <property type="entry name" value="ATP-binding cassette sub-family A member 3"/>
    <property type="match status" value="1"/>
</dbReference>
<evidence type="ECO:0000256" key="3">
    <source>
        <dbReference type="ARBA" id="ARBA00022448"/>
    </source>
</evidence>
<feature type="transmembrane region" description="Helical" evidence="11">
    <location>
        <begin position="25"/>
        <end position="42"/>
    </location>
</feature>
<evidence type="ECO:0000256" key="7">
    <source>
        <dbReference type="ARBA" id="ARBA00022840"/>
    </source>
</evidence>
<keyword evidence="7" id="KW-0067">ATP-binding</keyword>
<comment type="subcellular location">
    <subcellularLocation>
        <location evidence="1">Membrane</location>
        <topology evidence="1">Multi-pass membrane protein</topology>
    </subcellularLocation>
</comment>
<comment type="similarity">
    <text evidence="2">Belongs to the ABC transporter superfamily. ABCA family.</text>
</comment>
<dbReference type="InterPro" id="IPR013525">
    <property type="entry name" value="ABC2_TM"/>
</dbReference>
<organism evidence="13 14">
    <name type="scientific">Cimex lectularius</name>
    <name type="common">Bed bug</name>
    <name type="synonym">Acanthia lectularia</name>
    <dbReference type="NCBI Taxonomy" id="79782"/>
    <lineage>
        <taxon>Eukaryota</taxon>
        <taxon>Metazoa</taxon>
        <taxon>Ecdysozoa</taxon>
        <taxon>Arthropoda</taxon>
        <taxon>Hexapoda</taxon>
        <taxon>Insecta</taxon>
        <taxon>Pterygota</taxon>
        <taxon>Neoptera</taxon>
        <taxon>Paraneoptera</taxon>
        <taxon>Hemiptera</taxon>
        <taxon>Heteroptera</taxon>
        <taxon>Panheteroptera</taxon>
        <taxon>Cimicomorpha</taxon>
        <taxon>Cimicidae</taxon>
        <taxon>Cimex</taxon>
    </lineage>
</organism>
<dbReference type="GO" id="GO:0005319">
    <property type="term" value="F:lipid transporter activity"/>
    <property type="evidence" value="ECO:0007669"/>
    <property type="project" value="TreeGrafter"/>
</dbReference>
<evidence type="ECO:0000259" key="12">
    <source>
        <dbReference type="PROSITE" id="PS50893"/>
    </source>
</evidence>